<keyword evidence="2" id="KW-1133">Transmembrane helix</keyword>
<feature type="region of interest" description="Disordered" evidence="1">
    <location>
        <begin position="160"/>
        <end position="186"/>
    </location>
</feature>
<evidence type="ECO:0000256" key="2">
    <source>
        <dbReference type="SAM" id="Phobius"/>
    </source>
</evidence>
<dbReference type="Pfam" id="PF10756">
    <property type="entry name" value="bPH_6"/>
    <property type="match status" value="1"/>
</dbReference>
<feature type="compositionally biased region" description="Basic and acidic residues" evidence="1">
    <location>
        <begin position="166"/>
        <end position="186"/>
    </location>
</feature>
<sequence length="186" mass="20334">MQCEDEWVSSSQQSEPPRPSSHTGSEQPNSADGPPPSSRQVIRLPRLALIGVGLLLFSTSLPAASWPAALGWLLILPIVACIWVLRVRTVITPEAITARRFIGSDVIEWESVVGLHFPDRRWARVVLTDKTEKSLPLVRFDRLPQLAAASGGRITDPYAAAAAAEDQARAEAENAEHDDEQAPKDR</sequence>
<name>A0A6J7FAD5_9ZZZZ</name>
<dbReference type="EMBL" id="CAFBLX010000115">
    <property type="protein sequence ID" value="CAB4890564.1"/>
    <property type="molecule type" value="Genomic_DNA"/>
</dbReference>
<reference evidence="4" key="1">
    <citation type="submission" date="2020-05" db="EMBL/GenBank/DDBJ databases">
        <authorList>
            <person name="Chiriac C."/>
            <person name="Salcher M."/>
            <person name="Ghai R."/>
            <person name="Kavagutti S V."/>
        </authorList>
    </citation>
    <scope>NUCLEOTIDE SEQUENCE</scope>
</reference>
<keyword evidence="2" id="KW-0812">Transmembrane</keyword>
<dbReference type="AlphaFoldDB" id="A0A6J7FAD5"/>
<accession>A0A6J7FAD5</accession>
<protein>
    <submittedName>
        <fullName evidence="4">Unannotated protein</fullName>
    </submittedName>
</protein>
<feature type="domain" description="Low molecular weight protein antigen 6 PH" evidence="3">
    <location>
        <begin position="86"/>
        <end position="155"/>
    </location>
</feature>
<feature type="transmembrane region" description="Helical" evidence="2">
    <location>
        <begin position="47"/>
        <end position="64"/>
    </location>
</feature>
<evidence type="ECO:0000256" key="1">
    <source>
        <dbReference type="SAM" id="MobiDB-lite"/>
    </source>
</evidence>
<dbReference type="InterPro" id="IPR019692">
    <property type="entry name" value="CFP-6_PH"/>
</dbReference>
<evidence type="ECO:0000259" key="3">
    <source>
        <dbReference type="Pfam" id="PF10756"/>
    </source>
</evidence>
<gene>
    <name evidence="4" type="ORF">UFOPK3472_01845</name>
</gene>
<keyword evidence="2" id="KW-0472">Membrane</keyword>
<feature type="region of interest" description="Disordered" evidence="1">
    <location>
        <begin position="1"/>
        <end position="38"/>
    </location>
</feature>
<evidence type="ECO:0000313" key="4">
    <source>
        <dbReference type="EMBL" id="CAB4890564.1"/>
    </source>
</evidence>
<feature type="transmembrane region" description="Helical" evidence="2">
    <location>
        <begin position="70"/>
        <end position="91"/>
    </location>
</feature>
<proteinExistence type="predicted"/>
<organism evidence="4">
    <name type="scientific">freshwater metagenome</name>
    <dbReference type="NCBI Taxonomy" id="449393"/>
    <lineage>
        <taxon>unclassified sequences</taxon>
        <taxon>metagenomes</taxon>
        <taxon>ecological metagenomes</taxon>
    </lineage>
</organism>